<dbReference type="EMBL" id="CM042890">
    <property type="protein sequence ID" value="KAI4310385.1"/>
    <property type="molecule type" value="Genomic_DNA"/>
</dbReference>
<comment type="caution">
    <text evidence="1">The sequence shown here is derived from an EMBL/GenBank/DDBJ whole genome shotgun (WGS) entry which is preliminary data.</text>
</comment>
<reference evidence="2" key="1">
    <citation type="journal article" date="2023" name="Front. Plant Sci.">
        <title>Chromosomal-level genome assembly of Melastoma candidum provides insights into trichome evolution.</title>
        <authorList>
            <person name="Zhong Y."/>
            <person name="Wu W."/>
            <person name="Sun C."/>
            <person name="Zou P."/>
            <person name="Liu Y."/>
            <person name="Dai S."/>
            <person name="Zhou R."/>
        </authorList>
    </citation>
    <scope>NUCLEOTIDE SEQUENCE [LARGE SCALE GENOMIC DNA]</scope>
</reference>
<proteinExistence type="predicted"/>
<evidence type="ECO:0000313" key="1">
    <source>
        <dbReference type="EMBL" id="KAI4310385.1"/>
    </source>
</evidence>
<gene>
    <name evidence="1" type="ORF">MLD38_035367</name>
</gene>
<dbReference type="Proteomes" id="UP001057402">
    <property type="component" value="Chromosome 11"/>
</dbReference>
<sequence length="588" mass="64816">MKVIDNEETCLEELKNALVSPQLAVLGMKGIDNEETGVEVLPKNASVSPQPAFLRMKGIDNEKTGVEELPKNSLVSPQPAVVVGTGLIGGAQQNNPKDGDESGELSSGEAIQGTVGAAVREQIPAGIVSDSKSSGKKRKKPAPKRESIRKQDTREKKHGIGSRVDSPLTEPKEVPNKKGMIQEKTENGLTTSLGGKTGQVVPNEVAKGAGKEDIVARQLLVTYAPRDEASSNLIEITRKSTQKRVPSEEKTTYAREIYSWRPMRADWRKIIRLWFLLLLQDGCAAFIKHYNIRPGQFLVFRHDSGSRFRVVIFDETACEITYRIRPDQDRDKGDELLRGPVKEERLVDRQPNVTGRKRKPDPPPECPSNVKVSRNKRRGASLVNVRGASGPARPTGLPSQVSAKASDGRNAEGEAKGHLNSSCINFSPGAEVAQRSGALSRATSLRCEGPSFFVIVQPTLVHPNFLLRLPKKFSSMFSSKLGLSGEMRLMVSRHWRIWTVSYVNHGYCCIRTPGWKEFVVDNDLEVGDVCVFELLTGQIGITFRVTIFHSQGVLDGFPQGAAEARFEKYYPKHTPDLCDTHKSSSKMV</sequence>
<name>A0ACB9LI52_9MYRT</name>
<evidence type="ECO:0000313" key="2">
    <source>
        <dbReference type="Proteomes" id="UP001057402"/>
    </source>
</evidence>
<organism evidence="1 2">
    <name type="scientific">Melastoma candidum</name>
    <dbReference type="NCBI Taxonomy" id="119954"/>
    <lineage>
        <taxon>Eukaryota</taxon>
        <taxon>Viridiplantae</taxon>
        <taxon>Streptophyta</taxon>
        <taxon>Embryophyta</taxon>
        <taxon>Tracheophyta</taxon>
        <taxon>Spermatophyta</taxon>
        <taxon>Magnoliopsida</taxon>
        <taxon>eudicotyledons</taxon>
        <taxon>Gunneridae</taxon>
        <taxon>Pentapetalae</taxon>
        <taxon>rosids</taxon>
        <taxon>malvids</taxon>
        <taxon>Myrtales</taxon>
        <taxon>Melastomataceae</taxon>
        <taxon>Melastomatoideae</taxon>
        <taxon>Melastomateae</taxon>
        <taxon>Melastoma</taxon>
    </lineage>
</organism>
<protein>
    <submittedName>
        <fullName evidence="1">Uncharacterized protein</fullName>
    </submittedName>
</protein>
<accession>A0ACB9LI52</accession>
<keyword evidence="2" id="KW-1185">Reference proteome</keyword>